<evidence type="ECO:0000313" key="6">
    <source>
        <dbReference type="EMBL" id="QKG94185.1"/>
    </source>
</evidence>
<dbReference type="InterPro" id="IPR001322">
    <property type="entry name" value="Lamin_tail_dom"/>
</dbReference>
<dbReference type="KEGG" id="hsai:HPS36_13520"/>
<dbReference type="GO" id="GO:0020037">
    <property type="term" value="F:heme binding"/>
    <property type="evidence" value="ECO:0007669"/>
    <property type="project" value="InterPro"/>
</dbReference>
<dbReference type="PANTHER" id="PTHR11475:SF4">
    <property type="entry name" value="CHORION PEROXIDASE"/>
    <property type="match status" value="1"/>
</dbReference>
<proteinExistence type="predicted"/>
<dbReference type="PROSITE" id="PS51841">
    <property type="entry name" value="LTD"/>
    <property type="match status" value="1"/>
</dbReference>
<evidence type="ECO:0000256" key="3">
    <source>
        <dbReference type="ARBA" id="ARBA00023180"/>
    </source>
</evidence>
<evidence type="ECO:0000313" key="7">
    <source>
        <dbReference type="Proteomes" id="UP000505020"/>
    </source>
</evidence>
<sequence>MRCRVVDGDDRPLAGRIVVGERRGGDGDRIGYWTTDDDGGFVLEPDGGVDVDEVSFTVRNPAGGGSEEPVRRRGRPDGDEGALRLTVNAHRIAIHGGTEHRGMNEAACTDAGPIRSHRFHTQFPELDPYERDDDLLRTLGGTGGEADAPMMESPNDPVGDAETPAGYGIFGQFVDHDITFDPTSDIDRRNDPAALRNFRTPALDLDSMYRTNAEAAPFLYDHETDERKLLTGEAGAPDAADGGGLSGLPGTDLQRNEQGVALIGDPRNDENVVVSQLQLAFVNFHNRVVDHLRGPGADLVEDGESVLEAAQRLVRWHYQWVVRHDFLPRICDRYVLDDIEDRGRQFFLPPGRTPAIPVEFGGAAYRFGHSMIPNAFDVNGEVGEVPLFPTGPGDGRSLRGGRPVPSDLVVDWSRLLDTGDGDYQHARKTEPLLAPTLFDLPISGDSSLAVRNLRRGKALGIPSGQDVAARMGYDPIRNEAFGEDSPMMKTLRAHGRGADPDSPLWYYVLAEAEHQQDGERLGAVGSRIVAETLIGLIEADETAYPNAAPDDWEPSLPQPTPTEGYTLADVTAFAAEAAPDGLVIDAVDAGPGSGVGGGPGDALDESVTLRNLGDEPVDLTGYVIDLGGQRDGLPSATLGPDETLTVHVGAGADTDSDHYLGRGAPALDDEGEVVAVYDADGERTTRRRYVG</sequence>
<organism evidence="6 7">
    <name type="scientific">Halorubrum salinarum</name>
    <dbReference type="NCBI Taxonomy" id="2739057"/>
    <lineage>
        <taxon>Archaea</taxon>
        <taxon>Methanobacteriati</taxon>
        <taxon>Methanobacteriota</taxon>
        <taxon>Stenosarchaea group</taxon>
        <taxon>Halobacteria</taxon>
        <taxon>Halobacteriales</taxon>
        <taxon>Haloferacaceae</taxon>
        <taxon>Halorubrum</taxon>
    </lineage>
</organism>
<evidence type="ECO:0000259" key="5">
    <source>
        <dbReference type="PROSITE" id="PS51841"/>
    </source>
</evidence>
<evidence type="ECO:0000256" key="1">
    <source>
        <dbReference type="ARBA" id="ARBA00004613"/>
    </source>
</evidence>
<dbReference type="SUPFAM" id="SSF74853">
    <property type="entry name" value="Lamin A/C globular tail domain"/>
    <property type="match status" value="1"/>
</dbReference>
<keyword evidence="7" id="KW-1185">Reference proteome</keyword>
<comment type="subcellular location">
    <subcellularLocation>
        <location evidence="1">Secreted</location>
    </subcellularLocation>
</comment>
<dbReference type="InterPro" id="IPR037120">
    <property type="entry name" value="Haem_peroxidase_sf_animal"/>
</dbReference>
<gene>
    <name evidence="6" type="ORF">HPS36_13520</name>
</gene>
<dbReference type="EMBL" id="CP053941">
    <property type="protein sequence ID" value="QKG94185.1"/>
    <property type="molecule type" value="Genomic_DNA"/>
</dbReference>
<dbReference type="SUPFAM" id="SSF48113">
    <property type="entry name" value="Heme-dependent peroxidases"/>
    <property type="match status" value="1"/>
</dbReference>
<dbReference type="InterPro" id="IPR010255">
    <property type="entry name" value="Haem_peroxidase_sf"/>
</dbReference>
<dbReference type="GO" id="GO:0004601">
    <property type="term" value="F:peroxidase activity"/>
    <property type="evidence" value="ECO:0007669"/>
    <property type="project" value="InterPro"/>
</dbReference>
<protein>
    <submittedName>
        <fullName evidence="6">Lamin tail domain-containing protein</fullName>
    </submittedName>
</protein>
<name>A0A7D3YCA5_9EURY</name>
<dbReference type="Pfam" id="PF00932">
    <property type="entry name" value="LTD"/>
    <property type="match status" value="1"/>
</dbReference>
<dbReference type="Pfam" id="PF03098">
    <property type="entry name" value="An_peroxidase"/>
    <property type="match status" value="1"/>
</dbReference>
<dbReference type="Proteomes" id="UP000505020">
    <property type="component" value="Chromosome"/>
</dbReference>
<keyword evidence="3" id="KW-0325">Glycoprotein</keyword>
<feature type="region of interest" description="Disordered" evidence="4">
    <location>
        <begin position="58"/>
        <end position="81"/>
    </location>
</feature>
<dbReference type="InterPro" id="IPR036415">
    <property type="entry name" value="Lamin_tail_dom_sf"/>
</dbReference>
<feature type="compositionally biased region" description="Basic and acidic residues" evidence="4">
    <location>
        <begin position="68"/>
        <end position="81"/>
    </location>
</feature>
<evidence type="ECO:0000256" key="2">
    <source>
        <dbReference type="ARBA" id="ARBA00022525"/>
    </source>
</evidence>
<feature type="domain" description="LTD" evidence="5">
    <location>
        <begin position="569"/>
        <end position="691"/>
    </location>
</feature>
<evidence type="ECO:0000256" key="4">
    <source>
        <dbReference type="SAM" id="MobiDB-lite"/>
    </source>
</evidence>
<dbReference type="InterPro" id="IPR019791">
    <property type="entry name" value="Haem_peroxidase_animal"/>
</dbReference>
<accession>A0A7D3YCA5</accession>
<dbReference type="AlphaFoldDB" id="A0A7D3YCA5"/>
<dbReference type="CDD" id="cd09819">
    <property type="entry name" value="An_peroxidase_bacterial_1"/>
    <property type="match status" value="1"/>
</dbReference>
<dbReference type="Gene3D" id="1.10.640.10">
    <property type="entry name" value="Haem peroxidase domain superfamily, animal type"/>
    <property type="match status" value="1"/>
</dbReference>
<keyword evidence="2" id="KW-0964">Secreted</keyword>
<dbReference type="GO" id="GO:0006979">
    <property type="term" value="P:response to oxidative stress"/>
    <property type="evidence" value="ECO:0007669"/>
    <property type="project" value="InterPro"/>
</dbReference>
<dbReference type="PANTHER" id="PTHR11475">
    <property type="entry name" value="OXIDASE/PEROXIDASE"/>
    <property type="match status" value="1"/>
</dbReference>
<dbReference type="GO" id="GO:0005576">
    <property type="term" value="C:extracellular region"/>
    <property type="evidence" value="ECO:0007669"/>
    <property type="project" value="UniProtKB-SubCell"/>
</dbReference>
<reference evidence="6 7" key="1">
    <citation type="submission" date="2020-05" db="EMBL/GenBank/DDBJ databases">
        <title>Halorubrum RHB-C sp.nov., an extremely halophilic archaeon isolated from solar salt farm.</title>
        <authorList>
            <person name="Ho H."/>
            <person name="Danganan R.E."/>
            <person name="Dedeles G.R."/>
            <person name="Kim S.-G."/>
        </authorList>
    </citation>
    <scope>NUCLEOTIDE SEQUENCE [LARGE SCALE GENOMIC DNA]</scope>
    <source>
        <strain evidence="6 7">RHB-C</strain>
    </source>
</reference>
<dbReference type="PROSITE" id="PS50292">
    <property type="entry name" value="PEROXIDASE_3"/>
    <property type="match status" value="1"/>
</dbReference>